<accession>A0A1I2MNA8</accession>
<evidence type="ECO:0008006" key="3">
    <source>
        <dbReference type="Google" id="ProtNLM"/>
    </source>
</evidence>
<name>A0A1I2MNA8_9ACTN</name>
<proteinExistence type="predicted"/>
<dbReference type="OrthoDB" id="4230209at2"/>
<sequence>MNTPSWAGVVTMTPARYRYLADLAGGNLLASWPVPHSLRAPYDGDEEKAVYIVANREGLACYVGQTRPARAWTGAAGIRLSQHMAEPSKRDEWDSFWVLPLKWSTKPTIVDWYEATVAARLMVPLRHRRRRSRI</sequence>
<evidence type="ECO:0000313" key="1">
    <source>
        <dbReference type="EMBL" id="SFF93055.1"/>
    </source>
</evidence>
<protein>
    <recommendedName>
        <fullName evidence="3">GIY-YIG nuclease family protein</fullName>
    </recommendedName>
</protein>
<dbReference type="AlphaFoldDB" id="A0A1I2MNA8"/>
<dbReference type="Proteomes" id="UP000199323">
    <property type="component" value="Unassembled WGS sequence"/>
</dbReference>
<organism evidence="1 2">
    <name type="scientific">Actinacidiphila alni</name>
    <dbReference type="NCBI Taxonomy" id="380248"/>
    <lineage>
        <taxon>Bacteria</taxon>
        <taxon>Bacillati</taxon>
        <taxon>Actinomycetota</taxon>
        <taxon>Actinomycetes</taxon>
        <taxon>Kitasatosporales</taxon>
        <taxon>Streptomycetaceae</taxon>
        <taxon>Actinacidiphila</taxon>
    </lineage>
</organism>
<dbReference type="RefSeq" id="WP_093717827.1">
    <property type="nucleotide sequence ID" value="NZ_FONG01000040.1"/>
</dbReference>
<dbReference type="STRING" id="380248.SAMN05216251_1404"/>
<evidence type="ECO:0000313" key="2">
    <source>
        <dbReference type="Proteomes" id="UP000199323"/>
    </source>
</evidence>
<reference evidence="1 2" key="1">
    <citation type="submission" date="2016-10" db="EMBL/GenBank/DDBJ databases">
        <authorList>
            <person name="de Groot N.N."/>
        </authorList>
    </citation>
    <scope>NUCLEOTIDE SEQUENCE [LARGE SCALE GENOMIC DNA]</scope>
    <source>
        <strain evidence="1 2">CGMCC 4.3510</strain>
    </source>
</reference>
<dbReference type="EMBL" id="FONG01000040">
    <property type="protein sequence ID" value="SFF93055.1"/>
    <property type="molecule type" value="Genomic_DNA"/>
</dbReference>
<gene>
    <name evidence="1" type="ORF">SAMN05216251_1404</name>
</gene>
<keyword evidence="2" id="KW-1185">Reference proteome</keyword>